<dbReference type="PANTHER" id="PTHR11093">
    <property type="entry name" value="RUVB-RELATED REPTIN AND PONTIN"/>
    <property type="match status" value="1"/>
</dbReference>
<dbReference type="FunFam" id="2.40.50.360:FF:000002">
    <property type="entry name" value="RuvB-like helicase"/>
    <property type="match status" value="1"/>
</dbReference>
<dbReference type="InterPro" id="IPR041048">
    <property type="entry name" value="RuvB-like_C"/>
</dbReference>
<dbReference type="GO" id="GO:0016491">
    <property type="term" value="F:oxidoreductase activity"/>
    <property type="evidence" value="ECO:0007669"/>
    <property type="project" value="UniProtKB-KW"/>
</dbReference>
<keyword evidence="5 14" id="KW-0227">DNA damage</keyword>
<dbReference type="Gene3D" id="3.40.50.720">
    <property type="entry name" value="NAD(P)-binding Rossmann-like Domain"/>
    <property type="match status" value="1"/>
</dbReference>
<evidence type="ECO:0000256" key="4">
    <source>
        <dbReference type="ARBA" id="ARBA00022741"/>
    </source>
</evidence>
<dbReference type="GO" id="GO:0010557">
    <property type="term" value="P:positive regulation of macromolecule biosynthetic process"/>
    <property type="evidence" value="ECO:0007669"/>
    <property type="project" value="UniProtKB-ARBA"/>
</dbReference>
<keyword evidence="12 14" id="KW-0234">DNA repair</keyword>
<proteinExistence type="inferred from homology"/>
<protein>
    <recommendedName>
        <fullName evidence="14">RuvB-like helicase</fullName>
        <ecNumber evidence="14">3.6.4.12</ecNumber>
    </recommendedName>
</protein>
<dbReference type="FunFam" id="3.40.50.300:FF:002221">
    <property type="entry name" value="RuvB-like 2"/>
    <property type="match status" value="2"/>
</dbReference>
<evidence type="ECO:0000256" key="14">
    <source>
        <dbReference type="RuleBase" id="RU363048"/>
    </source>
</evidence>
<dbReference type="SUPFAM" id="SSF52540">
    <property type="entry name" value="P-loop containing nucleoside triphosphate hydrolases"/>
    <property type="match status" value="1"/>
</dbReference>
<evidence type="ECO:0000256" key="13">
    <source>
        <dbReference type="ARBA" id="ARBA00023242"/>
    </source>
</evidence>
<dbReference type="FunFam" id="1.10.8.60:FF:000010">
    <property type="entry name" value="RuvB-like helicase"/>
    <property type="match status" value="1"/>
</dbReference>
<comment type="similarity">
    <text evidence="3 14">Belongs to the RuvB family.</text>
</comment>
<evidence type="ECO:0000313" key="17">
    <source>
        <dbReference type="EnsemblMetazoa" id="KAF7492394.1"/>
    </source>
</evidence>
<evidence type="ECO:0000256" key="12">
    <source>
        <dbReference type="ARBA" id="ARBA00023204"/>
    </source>
</evidence>
<dbReference type="OrthoDB" id="10060499at2759"/>
<evidence type="ECO:0000256" key="8">
    <source>
        <dbReference type="ARBA" id="ARBA00022840"/>
    </source>
</evidence>
<dbReference type="SMART" id="SM00382">
    <property type="entry name" value="AAA"/>
    <property type="match status" value="1"/>
</dbReference>
<dbReference type="FunFam" id="3.40.50.720:FF:000084">
    <property type="entry name" value="Short-chain dehydrogenase reductase"/>
    <property type="match status" value="1"/>
</dbReference>
<keyword evidence="11 14" id="KW-0804">Transcription</keyword>
<evidence type="ECO:0000313" key="18">
    <source>
        <dbReference type="Proteomes" id="UP000070412"/>
    </source>
</evidence>
<dbReference type="GO" id="GO:0000123">
    <property type="term" value="C:histone acetyltransferase complex"/>
    <property type="evidence" value="ECO:0007669"/>
    <property type="project" value="UniProtKB-ARBA"/>
</dbReference>
<dbReference type="InterPro" id="IPR010339">
    <property type="entry name" value="TIP49_P-loop"/>
</dbReference>
<dbReference type="AlphaFoldDB" id="A0A834R9R7"/>
<dbReference type="SUPFAM" id="SSF51735">
    <property type="entry name" value="NAD(P)-binding Rossmann-fold domains"/>
    <property type="match status" value="1"/>
</dbReference>
<evidence type="ECO:0000313" key="16">
    <source>
        <dbReference type="EMBL" id="KAF7492394.1"/>
    </source>
</evidence>
<reference evidence="17" key="3">
    <citation type="submission" date="2022-06" db="UniProtKB">
        <authorList>
            <consortium name="EnsemblMetazoa"/>
        </authorList>
    </citation>
    <scope>IDENTIFICATION</scope>
</reference>
<dbReference type="Pfam" id="PF17856">
    <property type="entry name" value="TIP49_C"/>
    <property type="match status" value="1"/>
</dbReference>
<evidence type="ECO:0000256" key="1">
    <source>
        <dbReference type="ARBA" id="ARBA00002300"/>
    </source>
</evidence>
<evidence type="ECO:0000256" key="5">
    <source>
        <dbReference type="ARBA" id="ARBA00022763"/>
    </source>
</evidence>
<keyword evidence="14" id="KW-0156">Chromatin regulator</keyword>
<evidence type="ECO:0000256" key="6">
    <source>
        <dbReference type="ARBA" id="ARBA00022801"/>
    </source>
</evidence>
<feature type="domain" description="AAA+ ATPase" evidence="15">
    <location>
        <begin position="326"/>
        <end position="630"/>
    </location>
</feature>
<sequence length="735" mass="81279">MKIQYTGKTILVTGSTSGIGESIAKRMSELGANVVVTGRNQIEANRVADECYRLSPRKLKPLVVIADLTVENDIIRLMKSTIAMFGKLDVLINNAGFCQITSILDPNSLNTFDSVWRLDVRSVIQLTLLAVPYLEQTKGNIINISSIVALKPLASFYGYCMAKSAIDSFTKCIALELGPKGIRVNAINAGAVKTNFLKTIGFSEQQVEQQEQLLRQSSPLNLFGDPQDIADMVVYVGSDYAKFLTGSTLLIDGGSLHVLQIMNVEQIVEEHVVQKLERIGAHSHIRGLGLDDKLQPLQVAEGMVGQQSARKAAGIIVKMIKEGKISGRAILIAGQPGTGKTAIAIGIAKSLAKETPFVSMSASELFSLDISKSESLMQAFRKAIAITIKEESDFLQGEVVEIMIERSIDQSTRVGKLTLKSTEMETVFDLGHKMIDNLIKEKVSAGDIICINKSTGVVEKMGRNFTRNQDYDAIGPHTKFIQCPDGEIQKRKLVHHTLNLHEIDVINSRQQGFLALFSGDTGEIKSEDRAKVNAKISEWKDEGKANLNPGVLFIDEAHMLDVECFSFLNRALESDFAPILILATNRGITKIRGTNYKSPHGFPPDFLDRLIIIKTSPYTLDDISQILKLRAEEEQVNLNEDAHKILAKIAIESSLRYSLQLITTSDIIAKKRKSKDVDVQDVKKAYELFLDVERSEKFIKSHEKLFNAMIECDQNENGHLLNGNNRSDTTSPMEL</sequence>
<dbReference type="InterPro" id="IPR020904">
    <property type="entry name" value="Sc_DH/Rdtase_CS"/>
</dbReference>
<dbReference type="GO" id="GO:0006281">
    <property type="term" value="P:DNA repair"/>
    <property type="evidence" value="ECO:0007669"/>
    <property type="project" value="UniProtKB-KW"/>
</dbReference>
<dbReference type="PRINTS" id="PR00081">
    <property type="entry name" value="GDHRDH"/>
</dbReference>
<dbReference type="EnsemblMetazoa" id="SSS_4048s_mrna">
    <property type="protein sequence ID" value="KAF7492394.1"/>
    <property type="gene ID" value="SSS_4048"/>
</dbReference>
<keyword evidence="10 14" id="KW-0805">Transcription regulation</keyword>
<keyword evidence="8 14" id="KW-0067">ATP-binding</keyword>
<reference evidence="18" key="1">
    <citation type="journal article" date="2020" name="PLoS Negl. Trop. Dis.">
        <title>High-quality nuclear genome for Sarcoptes scabiei-A critical resource for a neglected parasite.</title>
        <authorList>
            <person name="Korhonen P.K."/>
            <person name="Gasser R.B."/>
            <person name="Ma G."/>
            <person name="Wang T."/>
            <person name="Stroehlein A.J."/>
            <person name="Young N.D."/>
            <person name="Ang C.S."/>
            <person name="Fernando D.D."/>
            <person name="Lu H.C."/>
            <person name="Taylor S."/>
            <person name="Reynolds S.L."/>
            <person name="Mofiz E."/>
            <person name="Najaraj S.H."/>
            <person name="Gowda H."/>
            <person name="Madugundu A."/>
            <person name="Renuse S."/>
            <person name="Holt D."/>
            <person name="Pandey A."/>
            <person name="Papenfuss A.T."/>
            <person name="Fischer K."/>
        </authorList>
    </citation>
    <scope>NUCLEOTIDE SEQUENCE [LARGE SCALE GENOMIC DNA]</scope>
</reference>
<keyword evidence="4 14" id="KW-0547">Nucleotide-binding</keyword>
<name>A0A834R9R7_SARSC</name>
<dbReference type="InterPro" id="IPR027238">
    <property type="entry name" value="RuvB-like"/>
</dbReference>
<evidence type="ECO:0000256" key="9">
    <source>
        <dbReference type="ARBA" id="ARBA00023002"/>
    </source>
</evidence>
<evidence type="ECO:0000256" key="2">
    <source>
        <dbReference type="ARBA" id="ARBA00004123"/>
    </source>
</evidence>
<comment type="function">
    <text evidence="1 14">Proposed core component of the chromatin remodeling Ino80 complex which is involved in transcriptional regulation, DNA replication and probably DNA repair.</text>
</comment>
<dbReference type="InterPro" id="IPR027417">
    <property type="entry name" value="P-loop_NTPase"/>
</dbReference>
<dbReference type="Gene3D" id="2.40.50.360">
    <property type="entry name" value="RuvB-like helicase, domain II"/>
    <property type="match status" value="1"/>
</dbReference>
<evidence type="ECO:0000259" key="15">
    <source>
        <dbReference type="SMART" id="SM00382"/>
    </source>
</evidence>
<keyword evidence="7 14" id="KW-0347">Helicase</keyword>
<dbReference type="Proteomes" id="UP000070412">
    <property type="component" value="Unassembled WGS sequence"/>
</dbReference>
<accession>A0A834R9R7</accession>
<dbReference type="GO" id="GO:0006325">
    <property type="term" value="P:chromatin organization"/>
    <property type="evidence" value="ECO:0007669"/>
    <property type="project" value="UniProtKB-KW"/>
</dbReference>
<dbReference type="PRINTS" id="PR00080">
    <property type="entry name" value="SDRFAMILY"/>
</dbReference>
<evidence type="ECO:0000256" key="7">
    <source>
        <dbReference type="ARBA" id="ARBA00022806"/>
    </source>
</evidence>
<dbReference type="InterPro" id="IPR036291">
    <property type="entry name" value="NAD(P)-bd_dom_sf"/>
</dbReference>
<dbReference type="EMBL" id="WVUK01000056">
    <property type="protein sequence ID" value="KAF7492394.1"/>
    <property type="molecule type" value="Genomic_DNA"/>
</dbReference>
<dbReference type="InterPro" id="IPR002347">
    <property type="entry name" value="SDR_fam"/>
</dbReference>
<dbReference type="GO" id="GO:0003712">
    <property type="term" value="F:transcription coregulator activity"/>
    <property type="evidence" value="ECO:0007669"/>
    <property type="project" value="UniProtKB-ARBA"/>
</dbReference>
<dbReference type="EC" id="3.6.4.12" evidence="14"/>
<keyword evidence="9" id="KW-0560">Oxidoreductase</keyword>
<dbReference type="PROSITE" id="PS00061">
    <property type="entry name" value="ADH_SHORT"/>
    <property type="match status" value="1"/>
</dbReference>
<dbReference type="GO" id="GO:0005524">
    <property type="term" value="F:ATP binding"/>
    <property type="evidence" value="ECO:0007669"/>
    <property type="project" value="UniProtKB-KW"/>
</dbReference>
<dbReference type="Pfam" id="PF06068">
    <property type="entry name" value="TIP49"/>
    <property type="match status" value="1"/>
</dbReference>
<gene>
    <name evidence="16" type="ORF">SSS_4048</name>
</gene>
<keyword evidence="13 14" id="KW-0539">Nucleus</keyword>
<keyword evidence="6 14" id="KW-0378">Hydrolase</keyword>
<dbReference type="GO" id="GO:0005634">
    <property type="term" value="C:nucleus"/>
    <property type="evidence" value="ECO:0007669"/>
    <property type="project" value="UniProtKB-SubCell"/>
</dbReference>
<evidence type="ECO:0000256" key="3">
    <source>
        <dbReference type="ARBA" id="ARBA00007519"/>
    </source>
</evidence>
<comment type="catalytic activity">
    <reaction evidence="14">
        <text>ATP + H2O = ADP + phosphate + H(+)</text>
        <dbReference type="Rhea" id="RHEA:13065"/>
        <dbReference type="ChEBI" id="CHEBI:15377"/>
        <dbReference type="ChEBI" id="CHEBI:15378"/>
        <dbReference type="ChEBI" id="CHEBI:30616"/>
        <dbReference type="ChEBI" id="CHEBI:43474"/>
        <dbReference type="ChEBI" id="CHEBI:456216"/>
        <dbReference type="EC" id="3.6.4.12"/>
    </reaction>
</comment>
<reference evidence="16" key="2">
    <citation type="submission" date="2020-01" db="EMBL/GenBank/DDBJ databases">
        <authorList>
            <person name="Korhonen P.K.K."/>
            <person name="Guangxu M.G."/>
            <person name="Wang T.W."/>
            <person name="Stroehlein A.J.S."/>
            <person name="Young N.D."/>
            <person name="Ang C.-S.A."/>
            <person name="Fernando D.W.F."/>
            <person name="Lu H.L."/>
            <person name="Taylor S.T."/>
            <person name="Ehtesham M.E.M."/>
            <person name="Najaraj S.H.N."/>
            <person name="Harsha G.H.G."/>
            <person name="Madugundu A.M."/>
            <person name="Renuse S.R."/>
            <person name="Holt D.H."/>
            <person name="Pandey A.P."/>
            <person name="Papenfuss A.P."/>
            <person name="Gasser R.B.G."/>
            <person name="Fischer K.F."/>
        </authorList>
    </citation>
    <scope>NUCLEOTIDE SEQUENCE</scope>
    <source>
        <strain evidence="16">SSS_KF_BRIS2020</strain>
    </source>
</reference>
<dbReference type="InterPro" id="IPR003593">
    <property type="entry name" value="AAA+_ATPase"/>
</dbReference>
<organism evidence="16">
    <name type="scientific">Sarcoptes scabiei</name>
    <name type="common">Itch mite</name>
    <name type="synonym">Acarus scabiei</name>
    <dbReference type="NCBI Taxonomy" id="52283"/>
    <lineage>
        <taxon>Eukaryota</taxon>
        <taxon>Metazoa</taxon>
        <taxon>Ecdysozoa</taxon>
        <taxon>Arthropoda</taxon>
        <taxon>Chelicerata</taxon>
        <taxon>Arachnida</taxon>
        <taxon>Acari</taxon>
        <taxon>Acariformes</taxon>
        <taxon>Sarcoptiformes</taxon>
        <taxon>Astigmata</taxon>
        <taxon>Psoroptidia</taxon>
        <taxon>Sarcoptoidea</taxon>
        <taxon>Sarcoptidae</taxon>
        <taxon>Sarcoptinae</taxon>
        <taxon>Sarcoptes</taxon>
    </lineage>
</organism>
<dbReference type="GO" id="GO:0003678">
    <property type="term" value="F:DNA helicase activity"/>
    <property type="evidence" value="ECO:0007669"/>
    <property type="project" value="UniProtKB-EC"/>
</dbReference>
<evidence type="ECO:0000256" key="10">
    <source>
        <dbReference type="ARBA" id="ARBA00023015"/>
    </source>
</evidence>
<dbReference type="Gene3D" id="3.40.50.300">
    <property type="entry name" value="P-loop containing nucleotide triphosphate hydrolases"/>
    <property type="match status" value="1"/>
</dbReference>
<comment type="subcellular location">
    <subcellularLocation>
        <location evidence="2 14">Nucleus</location>
    </subcellularLocation>
</comment>
<dbReference type="Pfam" id="PF13561">
    <property type="entry name" value="adh_short_C2"/>
    <property type="match status" value="1"/>
</dbReference>
<dbReference type="GO" id="GO:0060828">
    <property type="term" value="P:regulation of canonical Wnt signaling pathway"/>
    <property type="evidence" value="ECO:0007669"/>
    <property type="project" value="UniProtKB-ARBA"/>
</dbReference>
<evidence type="ECO:0000256" key="11">
    <source>
        <dbReference type="ARBA" id="ARBA00023163"/>
    </source>
</evidence>
<dbReference type="GO" id="GO:0016787">
    <property type="term" value="F:hydrolase activity"/>
    <property type="evidence" value="ECO:0007669"/>
    <property type="project" value="UniProtKB-KW"/>
</dbReference>
<dbReference type="GO" id="GO:0042127">
    <property type="term" value="P:regulation of cell population proliferation"/>
    <property type="evidence" value="ECO:0007669"/>
    <property type="project" value="UniProtKB-ARBA"/>
</dbReference>
<dbReference type="Gene3D" id="1.10.8.60">
    <property type="match status" value="1"/>
</dbReference>
<dbReference type="InterPro" id="IPR042487">
    <property type="entry name" value="RuvBL1/2_DNA/RNA_bd_dom"/>
</dbReference>
<keyword evidence="18" id="KW-1185">Reference proteome</keyword>